<evidence type="ECO:0000256" key="5">
    <source>
        <dbReference type="PROSITE-ProRule" id="PRU10141"/>
    </source>
</evidence>
<keyword evidence="7" id="KW-1133">Transmembrane helix</keyword>
<protein>
    <submittedName>
        <fullName evidence="9">Serine/threonine protein kinase</fullName>
    </submittedName>
</protein>
<dbReference type="CDD" id="cd14953">
    <property type="entry name" value="NHL_like_1"/>
    <property type="match status" value="1"/>
</dbReference>
<keyword evidence="10" id="KW-1185">Reference proteome</keyword>
<dbReference type="InParanoid" id="E3IVN2"/>
<dbReference type="eggNOG" id="COG3391">
    <property type="taxonomic scope" value="Bacteria"/>
</dbReference>
<dbReference type="eggNOG" id="COG0515">
    <property type="taxonomic scope" value="Bacteria"/>
</dbReference>
<evidence type="ECO:0000256" key="1">
    <source>
        <dbReference type="ARBA" id="ARBA00022737"/>
    </source>
</evidence>
<feature type="region of interest" description="Disordered" evidence="6">
    <location>
        <begin position="297"/>
        <end position="332"/>
    </location>
</feature>
<dbReference type="KEGG" id="fri:FraEuI1c_4545"/>
<dbReference type="GO" id="GO:0004674">
    <property type="term" value="F:protein serine/threonine kinase activity"/>
    <property type="evidence" value="ECO:0007669"/>
    <property type="project" value="UniProtKB-KW"/>
</dbReference>
<dbReference type="AlphaFoldDB" id="E3IVN2"/>
<feature type="transmembrane region" description="Helical" evidence="7">
    <location>
        <begin position="413"/>
        <end position="431"/>
    </location>
</feature>
<feature type="region of interest" description="Disordered" evidence="6">
    <location>
        <begin position="384"/>
        <end position="409"/>
    </location>
</feature>
<dbReference type="RefSeq" id="WP_013425656.1">
    <property type="nucleotide sequence ID" value="NC_014666.1"/>
</dbReference>
<dbReference type="PROSITE" id="PS00108">
    <property type="entry name" value="PROTEIN_KINASE_ST"/>
    <property type="match status" value="1"/>
</dbReference>
<dbReference type="STRING" id="298654.FraEuI1c_4545"/>
<accession>E3IVN2</accession>
<dbReference type="PROSITE" id="PS51125">
    <property type="entry name" value="NHL"/>
    <property type="match status" value="1"/>
</dbReference>
<feature type="domain" description="Protein kinase" evidence="8">
    <location>
        <begin position="16"/>
        <end position="276"/>
    </location>
</feature>
<keyword evidence="2 5" id="KW-0547">Nucleotide-binding</keyword>
<evidence type="ECO:0000256" key="3">
    <source>
        <dbReference type="ARBA" id="ARBA00022840"/>
    </source>
</evidence>
<dbReference type="Proteomes" id="UP000002484">
    <property type="component" value="Chromosome"/>
</dbReference>
<dbReference type="InterPro" id="IPR001258">
    <property type="entry name" value="NHL_repeat"/>
</dbReference>
<keyword evidence="3 5" id="KW-0067">ATP-binding</keyword>
<evidence type="ECO:0000256" key="6">
    <source>
        <dbReference type="SAM" id="MobiDB-lite"/>
    </source>
</evidence>
<keyword evidence="9" id="KW-0808">Transferase</keyword>
<dbReference type="Gene3D" id="2.120.10.30">
    <property type="entry name" value="TolB, C-terminal domain"/>
    <property type="match status" value="3"/>
</dbReference>
<dbReference type="InterPro" id="IPR056822">
    <property type="entry name" value="TEN_NHL"/>
</dbReference>
<dbReference type="PANTHER" id="PTHR46388">
    <property type="entry name" value="NHL REPEAT-CONTAINING PROTEIN 2"/>
    <property type="match status" value="1"/>
</dbReference>
<dbReference type="SUPFAM" id="SSF101898">
    <property type="entry name" value="NHL repeat"/>
    <property type="match status" value="1"/>
</dbReference>
<evidence type="ECO:0000313" key="10">
    <source>
        <dbReference type="Proteomes" id="UP000002484"/>
    </source>
</evidence>
<feature type="region of interest" description="Disordered" evidence="6">
    <location>
        <begin position="450"/>
        <end position="472"/>
    </location>
</feature>
<evidence type="ECO:0000256" key="7">
    <source>
        <dbReference type="SAM" id="Phobius"/>
    </source>
</evidence>
<keyword evidence="1" id="KW-0677">Repeat</keyword>
<name>E3IVN2_PSEI1</name>
<keyword evidence="9" id="KW-0723">Serine/threonine-protein kinase</keyword>
<dbReference type="PROSITE" id="PS00107">
    <property type="entry name" value="PROTEIN_KINASE_ATP"/>
    <property type="match status" value="1"/>
</dbReference>
<dbReference type="InterPro" id="IPR011042">
    <property type="entry name" value="6-blade_b-propeller_TolB-like"/>
</dbReference>
<dbReference type="Gene3D" id="1.10.510.10">
    <property type="entry name" value="Transferase(Phosphotransferase) domain 1"/>
    <property type="match status" value="1"/>
</dbReference>
<evidence type="ECO:0000259" key="8">
    <source>
        <dbReference type="PROSITE" id="PS50011"/>
    </source>
</evidence>
<dbReference type="CDD" id="cd14014">
    <property type="entry name" value="STKc_PknB_like"/>
    <property type="match status" value="1"/>
</dbReference>
<dbReference type="OrthoDB" id="3203076at2"/>
<dbReference type="InterPro" id="IPR008271">
    <property type="entry name" value="Ser/Thr_kinase_AS"/>
</dbReference>
<evidence type="ECO:0000256" key="2">
    <source>
        <dbReference type="ARBA" id="ARBA00022741"/>
    </source>
</evidence>
<dbReference type="GO" id="GO:0005524">
    <property type="term" value="F:ATP binding"/>
    <property type="evidence" value="ECO:0007669"/>
    <property type="project" value="UniProtKB-UniRule"/>
</dbReference>
<proteinExistence type="predicted"/>
<feature type="binding site" evidence="5">
    <location>
        <position position="45"/>
    </location>
    <ligand>
        <name>ATP</name>
        <dbReference type="ChEBI" id="CHEBI:30616"/>
    </ligand>
</feature>
<dbReference type="Pfam" id="PF00069">
    <property type="entry name" value="Pkinase"/>
    <property type="match status" value="1"/>
</dbReference>
<reference evidence="9 10" key="1">
    <citation type="submission" date="2010-10" db="EMBL/GenBank/DDBJ databases">
        <title>Complete sequence of Frankia sp. EuI1c.</title>
        <authorList>
            <consortium name="US DOE Joint Genome Institute"/>
            <person name="Lucas S."/>
            <person name="Copeland A."/>
            <person name="Lapidus A."/>
            <person name="Cheng J.-F."/>
            <person name="Bruce D."/>
            <person name="Goodwin L."/>
            <person name="Pitluck S."/>
            <person name="Chertkov O."/>
            <person name="Detter J.C."/>
            <person name="Han C."/>
            <person name="Tapia R."/>
            <person name="Land M."/>
            <person name="Hauser L."/>
            <person name="Jeffries C."/>
            <person name="Kyrpides N."/>
            <person name="Ivanova N."/>
            <person name="Mikhailova N."/>
            <person name="Beauchemin N."/>
            <person name="Sen A."/>
            <person name="Sur S.A."/>
            <person name="Gtari M."/>
            <person name="Wall L."/>
            <person name="Tisa L."/>
            <person name="Woyke T."/>
        </authorList>
    </citation>
    <scope>NUCLEOTIDE SEQUENCE [LARGE SCALE GENOMIC DNA]</scope>
    <source>
        <strain evidence="10">DSM 45817 / CECT 9037 / EuI1c</strain>
    </source>
</reference>
<dbReference type="SUPFAM" id="SSF56112">
    <property type="entry name" value="Protein kinase-like (PK-like)"/>
    <property type="match status" value="1"/>
</dbReference>
<dbReference type="SMART" id="SM00220">
    <property type="entry name" value="S_TKc"/>
    <property type="match status" value="1"/>
</dbReference>
<keyword evidence="7" id="KW-0812">Transmembrane</keyword>
<dbReference type="InterPro" id="IPR000719">
    <property type="entry name" value="Prot_kinase_dom"/>
</dbReference>
<sequence length="814" mass="82823">MPIVDRGRIAAALPGQALGRELGSGAFGLVLAARQHDLHRDVAVKVIDLGAAGPSPALRAEASGAHPLTGLDHPHLSRTYAVIAVERLLLVVTELVPGGSLERQNLSPQAACAVALGIADGLAHAHAVGILHRDLKPANILFTADGQPKLTDLGVVAFAEDSGLTAGRIVGTPQYLAPEQITGEALGPPTDLYALAATLYELLAGAPLFGAGRAAQDLFRHHCEVDPPAPPGVPAPVADLLRRTLAKRPADRPQSAAEFAISLAEAAGRGYGPGWLETAGMPLHVSAALRALAVQPATPGGEVDPDATFRRPPDATLTPLPGQPEVDQAAAAQPAAAITALGPDGTAAADRTRFLWPEVAPETAAVSDAAAGQPGDAAATALITPGTTRTSEPPSAVQGPPTRTRRSPRRRTVVPIVVVVVVLAVAAAVVLPRTLGGKETKTPVQAQATLAPAGPTAPPTVHPAADSGPLPTPTPPSFPVVAIAGTGQAGFAGDGGPAAQAQLDHPYGPAMDGFGNLYFADFDNNRVRRISPDGTITTVAGNGQPGFSGDGGPATAAMLNKPVAVAIGPGGTLYIVDTFNMRVRQVSPDGIIQTIAGSGERPWNPADDGGPATNAALWYPSGIAIDSAGDLFIADNGNDIVRRVGVDGIITTVAGRFGYGSWGDGKPATQAMISKPFNVALDRQGRIYIADSYNHKIRRIGLDGVIETIAGTGVAGYSGDGGKATAATLRDPRGVTVDAAGNVYITDSGNNRVRRIDTAGIITTVAGTAPPGSKSTDTSATALRPDGPVAVDNAGHLFVASRAQNRIVRIDLSG</sequence>
<dbReference type="InterPro" id="IPR017441">
    <property type="entry name" value="Protein_kinase_ATP_BS"/>
</dbReference>
<keyword evidence="9" id="KW-0418">Kinase</keyword>
<keyword evidence="7" id="KW-0472">Membrane</keyword>
<dbReference type="InterPro" id="IPR011009">
    <property type="entry name" value="Kinase-like_dom_sf"/>
</dbReference>
<evidence type="ECO:0000313" key="9">
    <source>
        <dbReference type="EMBL" id="ADP82538.1"/>
    </source>
</evidence>
<gene>
    <name evidence="9" type="ordered locus">FraEuI1c_4545</name>
</gene>
<dbReference type="PROSITE" id="PS50011">
    <property type="entry name" value="PROTEIN_KINASE_DOM"/>
    <property type="match status" value="1"/>
</dbReference>
<organism evidence="9 10">
    <name type="scientific">Pseudofrankia inefficax (strain DSM 45817 / CECT 9037 / DDB 130130 / EuI1c)</name>
    <name type="common">Frankia inefficax</name>
    <dbReference type="NCBI Taxonomy" id="298654"/>
    <lineage>
        <taxon>Bacteria</taxon>
        <taxon>Bacillati</taxon>
        <taxon>Actinomycetota</taxon>
        <taxon>Actinomycetes</taxon>
        <taxon>Frankiales</taxon>
        <taxon>Frankiaceae</taxon>
        <taxon>Pseudofrankia</taxon>
    </lineage>
</organism>
<dbReference type="HOGENOM" id="CLU_383001_0_0_11"/>
<dbReference type="Pfam" id="PF25021">
    <property type="entry name" value="TEN_NHL"/>
    <property type="match status" value="2"/>
</dbReference>
<dbReference type="PANTHER" id="PTHR46388:SF2">
    <property type="entry name" value="NHL REPEAT-CONTAINING PROTEIN 2"/>
    <property type="match status" value="1"/>
</dbReference>
<dbReference type="EMBL" id="CP002299">
    <property type="protein sequence ID" value="ADP82538.1"/>
    <property type="molecule type" value="Genomic_DNA"/>
</dbReference>
<evidence type="ECO:0000256" key="4">
    <source>
        <dbReference type="PROSITE-ProRule" id="PRU00504"/>
    </source>
</evidence>
<feature type="repeat" description="NHL" evidence="4">
    <location>
        <begin position="729"/>
        <end position="753"/>
    </location>
</feature>